<dbReference type="InterPro" id="IPR036397">
    <property type="entry name" value="RNaseH_sf"/>
</dbReference>
<name>A0ABS4D7D9_9CHLR</name>
<evidence type="ECO:0000313" key="2">
    <source>
        <dbReference type="EMBL" id="MBP1465361.1"/>
    </source>
</evidence>
<evidence type="ECO:0000259" key="1">
    <source>
        <dbReference type="Pfam" id="PF13358"/>
    </source>
</evidence>
<dbReference type="Pfam" id="PF13358">
    <property type="entry name" value="DDE_3"/>
    <property type="match status" value="1"/>
</dbReference>
<dbReference type="SUPFAM" id="SSF53098">
    <property type="entry name" value="Ribonuclease H-like"/>
    <property type="match status" value="1"/>
</dbReference>
<accession>A0ABS4D7D9</accession>
<protein>
    <submittedName>
        <fullName evidence="2">Transposase</fullName>
    </submittedName>
</protein>
<feature type="domain" description="Tc1-like transposase DDE" evidence="1">
    <location>
        <begin position="41"/>
        <end position="185"/>
    </location>
</feature>
<proteinExistence type="predicted"/>
<organism evidence="2 3">
    <name type="scientific">Candidatus Chloroploca mongolica</name>
    <dbReference type="NCBI Taxonomy" id="2528176"/>
    <lineage>
        <taxon>Bacteria</taxon>
        <taxon>Bacillati</taxon>
        <taxon>Chloroflexota</taxon>
        <taxon>Chloroflexia</taxon>
        <taxon>Chloroflexales</taxon>
        <taxon>Chloroflexineae</taxon>
        <taxon>Oscillochloridaceae</taxon>
        <taxon>Candidatus Chloroploca</taxon>
    </lineage>
</organism>
<dbReference type="EMBL" id="SIJK02000008">
    <property type="protein sequence ID" value="MBP1465361.1"/>
    <property type="molecule type" value="Genomic_DNA"/>
</dbReference>
<reference evidence="2 3" key="1">
    <citation type="submission" date="2021-03" db="EMBL/GenBank/DDBJ databases">
        <authorList>
            <person name="Grouzdev D.S."/>
        </authorList>
    </citation>
    <scope>NUCLEOTIDE SEQUENCE [LARGE SCALE GENOMIC DNA]</scope>
    <source>
        <strain evidence="2 3">M50-1</strain>
    </source>
</reference>
<evidence type="ECO:0000313" key="3">
    <source>
        <dbReference type="Proteomes" id="UP001193081"/>
    </source>
</evidence>
<dbReference type="InterPro" id="IPR012337">
    <property type="entry name" value="RNaseH-like_sf"/>
</dbReference>
<dbReference type="RefSeq" id="WP_167857290.1">
    <property type="nucleotide sequence ID" value="NZ_SIJK02000008.1"/>
</dbReference>
<gene>
    <name evidence="2" type="ORF">EYB53_006555</name>
</gene>
<sequence>MEEGAGEQSQKNEAQVAAKHAELTAYVTEHQDAIERKERVLLFVDECFLHWGDVCGYSWAKRNERATRDVVNTQARQPFYGALDALTGEMHLMSYPVAQTDNTTDFLVELRLRYPDAKLTICWDNARWHKGKEMERFLAEVNGALSPEDWPITCINVAPHDPTQNPIEEVWRQGKAAIQKLRLVATKFQEVIDAFEQGLERHIFDFPNRQRYGRLQMI</sequence>
<dbReference type="InterPro" id="IPR038717">
    <property type="entry name" value="Tc1-like_DDE_dom"/>
</dbReference>
<keyword evidence="3" id="KW-1185">Reference proteome</keyword>
<comment type="caution">
    <text evidence="2">The sequence shown here is derived from an EMBL/GenBank/DDBJ whole genome shotgun (WGS) entry which is preliminary data.</text>
</comment>
<dbReference type="Gene3D" id="3.30.420.10">
    <property type="entry name" value="Ribonuclease H-like superfamily/Ribonuclease H"/>
    <property type="match status" value="1"/>
</dbReference>
<dbReference type="Proteomes" id="UP001193081">
    <property type="component" value="Unassembled WGS sequence"/>
</dbReference>